<evidence type="ECO:0000313" key="14">
    <source>
        <dbReference type="EMBL" id="CDW44062.1"/>
    </source>
</evidence>
<proteinExistence type="inferred from homology"/>
<keyword evidence="9 11" id="KW-0472">Membrane</keyword>
<evidence type="ECO:0000256" key="3">
    <source>
        <dbReference type="ARBA" id="ARBA00022448"/>
    </source>
</evidence>
<keyword evidence="3 11" id="KW-0813">Transport</keyword>
<feature type="chain" id="PRO_5022251771" evidence="11">
    <location>
        <begin position="25"/>
        <end position="461"/>
    </location>
</feature>
<dbReference type="GO" id="GO:0005254">
    <property type="term" value="F:chloride channel activity"/>
    <property type="evidence" value="ECO:0007669"/>
    <property type="project" value="UniProtKB-ARBA"/>
</dbReference>
<dbReference type="InterPro" id="IPR006202">
    <property type="entry name" value="Neur_chan_lig-bd"/>
</dbReference>
<evidence type="ECO:0000256" key="10">
    <source>
        <dbReference type="ARBA" id="ARBA00023303"/>
    </source>
</evidence>
<name>A0A0K2V1M1_LEPSM</name>
<evidence type="ECO:0000256" key="11">
    <source>
        <dbReference type="RuleBase" id="RU000687"/>
    </source>
</evidence>
<keyword evidence="6 11" id="KW-0732">Signal</keyword>
<feature type="transmembrane region" description="Helical" evidence="11">
    <location>
        <begin position="271"/>
        <end position="293"/>
    </location>
</feature>
<evidence type="ECO:0000256" key="5">
    <source>
        <dbReference type="ARBA" id="ARBA00022692"/>
    </source>
</evidence>
<organism evidence="14">
    <name type="scientific">Lepeophtheirus salmonis</name>
    <name type="common">Salmon louse</name>
    <name type="synonym">Caligus salmonis</name>
    <dbReference type="NCBI Taxonomy" id="72036"/>
    <lineage>
        <taxon>Eukaryota</taxon>
        <taxon>Metazoa</taxon>
        <taxon>Ecdysozoa</taxon>
        <taxon>Arthropoda</taxon>
        <taxon>Crustacea</taxon>
        <taxon>Multicrustacea</taxon>
        <taxon>Hexanauplia</taxon>
        <taxon>Copepoda</taxon>
        <taxon>Siphonostomatoida</taxon>
        <taxon>Caligidae</taxon>
        <taxon>Lepeophtheirus</taxon>
    </lineage>
</organism>
<dbReference type="Pfam" id="PF02931">
    <property type="entry name" value="Neur_chan_LBD"/>
    <property type="match status" value="1"/>
</dbReference>
<keyword evidence="10 11" id="KW-0407">Ion channel</keyword>
<evidence type="ECO:0000256" key="1">
    <source>
        <dbReference type="ARBA" id="ARBA00004141"/>
    </source>
</evidence>
<keyword evidence="4" id="KW-1003">Cell membrane</keyword>
<evidence type="ECO:0000256" key="7">
    <source>
        <dbReference type="ARBA" id="ARBA00022989"/>
    </source>
</evidence>
<dbReference type="Pfam" id="PF02932">
    <property type="entry name" value="Neur_chan_memb"/>
    <property type="match status" value="1"/>
</dbReference>
<dbReference type="PRINTS" id="PR00253">
    <property type="entry name" value="GABAARECEPTR"/>
</dbReference>
<dbReference type="SUPFAM" id="SSF63712">
    <property type="entry name" value="Nicotinic receptor ligand binding domain-like"/>
    <property type="match status" value="1"/>
</dbReference>
<sequence length="461" mass="53964">MFFKWNIIFLIVQLYSQLEIVVNGKSIDLEDLLAEQKRQNELISRLLQNQVNLQRVSFRQEDPYYRRGKKLFFMPDDYDKRRLPPRVKEGEVNKIHVSIDIYGIPLLDEKLEEIMLELKISHMWADLRLNTSEMKRPLELEPTSISDFWTPDSYFHHVKASNEVKIMTPVASLRVRPDKIIQYTKIILVTLGCPMSFYNYPMDNQICRLELQSFGYDMNLINYTWMRPPQMKKDIIIDNHDVEIADYTFEYSPEGIRFSGLGIRIELKRHLGFHITQSYIPSIIFVAIAWMSFHVPSDVVPGRMVLSVTTLLTLISMFNSVRSLTPQVSYMKALDLWVFVCLVFVFSSLAEYGFVLYLTSRSGWQKKVDADIRTISGSDRLVNPANFLRLISGGMIQRTQKNYSTANMNGVVSKVMPKTKERVAYSIEYIIKIIYPLAFFGFNYTYWTYYLSRYSNKLDPS</sequence>
<dbReference type="InterPro" id="IPR018000">
    <property type="entry name" value="Neurotransmitter_ion_chnl_CS"/>
</dbReference>
<keyword evidence="5 11" id="KW-0812">Transmembrane</keyword>
<dbReference type="GO" id="GO:0099095">
    <property type="term" value="F:ligand-gated monoatomic anion channel activity"/>
    <property type="evidence" value="ECO:0007669"/>
    <property type="project" value="UniProtKB-ARBA"/>
</dbReference>
<dbReference type="InterPro" id="IPR038050">
    <property type="entry name" value="Neuro_actylchol_rec"/>
</dbReference>
<dbReference type="AlphaFoldDB" id="A0A0K2V1M1"/>
<feature type="transmembrane region" description="Helical" evidence="11">
    <location>
        <begin position="305"/>
        <end position="324"/>
    </location>
</feature>
<dbReference type="PRINTS" id="PR00252">
    <property type="entry name" value="NRIONCHANNEL"/>
</dbReference>
<feature type="transmembrane region" description="Helical" evidence="11">
    <location>
        <begin position="429"/>
        <end position="447"/>
    </location>
</feature>
<dbReference type="Gene3D" id="2.70.170.10">
    <property type="entry name" value="Neurotransmitter-gated ion-channel ligand-binding domain"/>
    <property type="match status" value="1"/>
</dbReference>
<evidence type="ECO:0000259" key="13">
    <source>
        <dbReference type="Pfam" id="PF02932"/>
    </source>
</evidence>
<comment type="subcellular location">
    <subcellularLocation>
        <location evidence="2">Cell membrane</location>
    </subcellularLocation>
    <subcellularLocation>
        <location evidence="1">Membrane</location>
        <topology evidence="1">Multi-pass membrane protein</topology>
    </subcellularLocation>
</comment>
<evidence type="ECO:0000256" key="6">
    <source>
        <dbReference type="ARBA" id="ARBA00022729"/>
    </source>
</evidence>
<reference evidence="14" key="1">
    <citation type="submission" date="2014-05" db="EMBL/GenBank/DDBJ databases">
        <authorList>
            <person name="Chronopoulou M."/>
        </authorList>
    </citation>
    <scope>NUCLEOTIDE SEQUENCE</scope>
    <source>
        <tissue evidence="14">Whole organism</tissue>
    </source>
</reference>
<feature type="domain" description="Neurotransmitter-gated ion-channel ligand-binding" evidence="12">
    <location>
        <begin position="76"/>
        <end position="248"/>
    </location>
</feature>
<feature type="domain" description="Neurotransmitter-gated ion-channel transmembrane" evidence="13">
    <location>
        <begin position="279"/>
        <end position="375"/>
    </location>
</feature>
<evidence type="ECO:0000256" key="4">
    <source>
        <dbReference type="ARBA" id="ARBA00022475"/>
    </source>
</evidence>
<dbReference type="Gene3D" id="1.20.58.390">
    <property type="entry name" value="Neurotransmitter-gated ion-channel transmembrane domain"/>
    <property type="match status" value="1"/>
</dbReference>
<keyword evidence="7 11" id="KW-1133">Transmembrane helix</keyword>
<dbReference type="CDD" id="cd19049">
    <property type="entry name" value="LGIC_TM_anion"/>
    <property type="match status" value="1"/>
</dbReference>
<protein>
    <submittedName>
        <fullName evidence="14">Uncharacterized protein</fullName>
    </submittedName>
</protein>
<dbReference type="InterPro" id="IPR006201">
    <property type="entry name" value="Neur_channel"/>
</dbReference>
<evidence type="ECO:0000256" key="8">
    <source>
        <dbReference type="ARBA" id="ARBA00023065"/>
    </source>
</evidence>
<dbReference type="GeneID" id="121122883"/>
<accession>A0A0K2V1M1</accession>
<dbReference type="RefSeq" id="XP_040573894.1">
    <property type="nucleotide sequence ID" value="XM_040717960.2"/>
</dbReference>
<dbReference type="InterPro" id="IPR036734">
    <property type="entry name" value="Neur_chan_lig-bd_sf"/>
</dbReference>
<dbReference type="PROSITE" id="PS00236">
    <property type="entry name" value="NEUROTR_ION_CHANNEL"/>
    <property type="match status" value="1"/>
</dbReference>
<dbReference type="InterPro" id="IPR006029">
    <property type="entry name" value="Neurotrans-gated_channel_TM"/>
</dbReference>
<dbReference type="OrthoDB" id="6367618at2759"/>
<comment type="similarity">
    <text evidence="11">Belongs to the ligand-gated ion channel (TC 1.A.9) family.</text>
</comment>
<evidence type="ECO:0000259" key="12">
    <source>
        <dbReference type="Pfam" id="PF02931"/>
    </source>
</evidence>
<dbReference type="EMBL" id="HACA01026701">
    <property type="protein sequence ID" value="CDW44062.1"/>
    <property type="molecule type" value="Transcribed_RNA"/>
</dbReference>
<dbReference type="InterPro" id="IPR006028">
    <property type="entry name" value="GABAA/Glycine_rcpt"/>
</dbReference>
<dbReference type="GO" id="GO:0005230">
    <property type="term" value="F:extracellular ligand-gated monoatomic ion channel activity"/>
    <property type="evidence" value="ECO:0007669"/>
    <property type="project" value="InterPro"/>
</dbReference>
<evidence type="ECO:0000256" key="2">
    <source>
        <dbReference type="ARBA" id="ARBA00004236"/>
    </source>
</evidence>
<dbReference type="GO" id="GO:0004888">
    <property type="term" value="F:transmembrane signaling receptor activity"/>
    <property type="evidence" value="ECO:0007669"/>
    <property type="project" value="InterPro"/>
</dbReference>
<dbReference type="InterPro" id="IPR036719">
    <property type="entry name" value="Neuro-gated_channel_TM_sf"/>
</dbReference>
<dbReference type="PANTHER" id="PTHR18945">
    <property type="entry name" value="NEUROTRANSMITTER GATED ION CHANNEL"/>
    <property type="match status" value="1"/>
</dbReference>
<dbReference type="GO" id="GO:0005886">
    <property type="term" value="C:plasma membrane"/>
    <property type="evidence" value="ECO:0007669"/>
    <property type="project" value="UniProtKB-SubCell"/>
</dbReference>
<keyword evidence="8 11" id="KW-0406">Ion transport</keyword>
<feature type="transmembrane region" description="Helical" evidence="11">
    <location>
        <begin position="336"/>
        <end position="358"/>
    </location>
</feature>
<evidence type="ECO:0000256" key="9">
    <source>
        <dbReference type="ARBA" id="ARBA00023136"/>
    </source>
</evidence>
<dbReference type="SUPFAM" id="SSF90112">
    <property type="entry name" value="Neurotransmitter-gated ion-channel transmembrane pore"/>
    <property type="match status" value="1"/>
</dbReference>
<feature type="signal peptide" evidence="11">
    <location>
        <begin position="1"/>
        <end position="24"/>
    </location>
</feature>